<gene>
    <name evidence="3" type="ORF">GBAR_LOCUS29020</name>
</gene>
<keyword evidence="2" id="KW-1133">Transmembrane helix</keyword>
<dbReference type="Proteomes" id="UP001174909">
    <property type="component" value="Unassembled WGS sequence"/>
</dbReference>
<feature type="transmembrane region" description="Helical" evidence="2">
    <location>
        <begin position="49"/>
        <end position="67"/>
    </location>
</feature>
<reference evidence="3" key="1">
    <citation type="submission" date="2023-03" db="EMBL/GenBank/DDBJ databases">
        <authorList>
            <person name="Steffen K."/>
            <person name="Cardenas P."/>
        </authorList>
    </citation>
    <scope>NUCLEOTIDE SEQUENCE</scope>
</reference>
<evidence type="ECO:0000313" key="3">
    <source>
        <dbReference type="EMBL" id="CAI8053054.1"/>
    </source>
</evidence>
<feature type="non-terminal residue" evidence="3">
    <location>
        <position position="199"/>
    </location>
</feature>
<evidence type="ECO:0000313" key="4">
    <source>
        <dbReference type="Proteomes" id="UP001174909"/>
    </source>
</evidence>
<evidence type="ECO:0000256" key="1">
    <source>
        <dbReference type="SAM" id="MobiDB-lite"/>
    </source>
</evidence>
<evidence type="ECO:0000256" key="2">
    <source>
        <dbReference type="SAM" id="Phobius"/>
    </source>
</evidence>
<accession>A0AA35TRY0</accession>
<feature type="region of interest" description="Disordered" evidence="1">
    <location>
        <begin position="170"/>
        <end position="199"/>
    </location>
</feature>
<feature type="transmembrane region" description="Helical" evidence="2">
    <location>
        <begin position="23"/>
        <end position="43"/>
    </location>
</feature>
<name>A0AA35TRY0_GEOBA</name>
<dbReference type="AlphaFoldDB" id="A0AA35TRY0"/>
<protein>
    <submittedName>
        <fullName evidence="3">Uncharacterized protein</fullName>
    </submittedName>
</protein>
<sequence length="199" mass="22594">MCGWIQRLKPLLDAYTGPYKNKYHFWTGFLLLVRFALFTSFAANFENNPILNFTLIITVSSILMIGIQKGIYQKKVIGLLESSVYLNLILFSAFTILSMKSDPTQKTLVVCVFGGWAFLTLVGIILYHGYKNWLKDSLLLGHLQVWFYARLRDSGDPSRAVIRPLIIGRDGNDVSQESDSEFESGEELSDQVTPQLRES</sequence>
<feature type="transmembrane region" description="Helical" evidence="2">
    <location>
        <begin position="107"/>
        <end position="127"/>
    </location>
</feature>
<keyword evidence="2" id="KW-0472">Membrane</keyword>
<keyword evidence="4" id="KW-1185">Reference proteome</keyword>
<comment type="caution">
    <text evidence="3">The sequence shown here is derived from an EMBL/GenBank/DDBJ whole genome shotgun (WGS) entry which is preliminary data.</text>
</comment>
<organism evidence="3 4">
    <name type="scientific">Geodia barretti</name>
    <name type="common">Barrett's horny sponge</name>
    <dbReference type="NCBI Taxonomy" id="519541"/>
    <lineage>
        <taxon>Eukaryota</taxon>
        <taxon>Metazoa</taxon>
        <taxon>Porifera</taxon>
        <taxon>Demospongiae</taxon>
        <taxon>Heteroscleromorpha</taxon>
        <taxon>Tetractinellida</taxon>
        <taxon>Astrophorina</taxon>
        <taxon>Geodiidae</taxon>
        <taxon>Geodia</taxon>
    </lineage>
</organism>
<proteinExistence type="predicted"/>
<keyword evidence="2" id="KW-0812">Transmembrane</keyword>
<feature type="compositionally biased region" description="Polar residues" evidence="1">
    <location>
        <begin position="190"/>
        <end position="199"/>
    </location>
</feature>
<feature type="transmembrane region" description="Helical" evidence="2">
    <location>
        <begin position="79"/>
        <end position="101"/>
    </location>
</feature>
<feature type="compositionally biased region" description="Acidic residues" evidence="1">
    <location>
        <begin position="176"/>
        <end position="189"/>
    </location>
</feature>
<dbReference type="EMBL" id="CASHTH010004064">
    <property type="protein sequence ID" value="CAI8053054.1"/>
    <property type="molecule type" value="Genomic_DNA"/>
</dbReference>